<gene>
    <name evidence="3" type="ORF">OM074_15870</name>
</gene>
<reference evidence="3" key="1">
    <citation type="submission" date="2022-10" db="EMBL/GenBank/DDBJ databases">
        <authorList>
            <person name="Yu W.X."/>
        </authorList>
    </citation>
    <scope>NUCLEOTIDE SEQUENCE</scope>
    <source>
        <strain evidence="3">D04</strain>
    </source>
</reference>
<name>A0AAE3SL65_9BACT</name>
<dbReference type="GO" id="GO:0016788">
    <property type="term" value="F:hydrolase activity, acting on ester bonds"/>
    <property type="evidence" value="ECO:0007669"/>
    <property type="project" value="UniProtKB-ARBA"/>
</dbReference>
<sequence length="280" mass="31983">MTTYYKKYVLILIILLQVLILSAQKATTNRTKYFPREEIKAIDIPDKSKVWVFILAGQSNMAGRGLVEAQDTVPNNRILTINSNNGVIVAKEPIHFYTPDYKGLGCGLSFAKNLLNNIPEDIYLLLLPTAVGGSSINKWIKDIPHRNVPLYSNFKEKVALGKQYGTIKAVLWHQGEADANKNGILKRQDNLKNLFNSFRDDVENNQLPILIGELGAFSKEPDLWHQINKENRKYARKDKYAVIIKAEDLEEKGDRVHFNSTAQRELGKRYAQKYIRCFSK</sequence>
<organism evidence="3 4">
    <name type="scientific">Plebeiibacterium marinum</name>
    <dbReference type="NCBI Taxonomy" id="2992111"/>
    <lineage>
        <taxon>Bacteria</taxon>
        <taxon>Pseudomonadati</taxon>
        <taxon>Bacteroidota</taxon>
        <taxon>Bacteroidia</taxon>
        <taxon>Marinilabiliales</taxon>
        <taxon>Marinilabiliaceae</taxon>
        <taxon>Plebeiibacterium</taxon>
    </lineage>
</organism>
<dbReference type="Pfam" id="PF03629">
    <property type="entry name" value="SASA"/>
    <property type="match status" value="1"/>
</dbReference>
<evidence type="ECO:0000313" key="4">
    <source>
        <dbReference type="Proteomes" id="UP001207408"/>
    </source>
</evidence>
<dbReference type="PANTHER" id="PTHR31988:SF19">
    <property type="entry name" value="9-O-ACETYL-N-ACETYLNEURAMINIC ACID DEACETYLASE-RELATED"/>
    <property type="match status" value="1"/>
</dbReference>
<accession>A0AAE3SL65</accession>
<comment type="caution">
    <text evidence="3">The sequence shown here is derived from an EMBL/GenBank/DDBJ whole genome shotgun (WGS) entry which is preliminary data.</text>
</comment>
<protein>
    <submittedName>
        <fullName evidence="3">Sialate O-acetylesterase</fullName>
    </submittedName>
</protein>
<dbReference type="SUPFAM" id="SSF52266">
    <property type="entry name" value="SGNH hydrolase"/>
    <property type="match status" value="1"/>
</dbReference>
<dbReference type="RefSeq" id="WP_301201202.1">
    <property type="nucleotide sequence ID" value="NZ_JAPDPI010000038.1"/>
</dbReference>
<dbReference type="Proteomes" id="UP001207408">
    <property type="component" value="Unassembled WGS sequence"/>
</dbReference>
<dbReference type="EMBL" id="JAPDPI010000038">
    <property type="protein sequence ID" value="MCW3807114.1"/>
    <property type="molecule type" value="Genomic_DNA"/>
</dbReference>
<keyword evidence="4" id="KW-1185">Reference proteome</keyword>
<dbReference type="InterPro" id="IPR036514">
    <property type="entry name" value="SGNH_hydro_sf"/>
</dbReference>
<dbReference type="InterPro" id="IPR052940">
    <property type="entry name" value="Carb_Esterase_6"/>
</dbReference>
<dbReference type="Gene3D" id="3.40.50.1110">
    <property type="entry name" value="SGNH hydrolase"/>
    <property type="match status" value="1"/>
</dbReference>
<evidence type="ECO:0000313" key="3">
    <source>
        <dbReference type="EMBL" id="MCW3807114.1"/>
    </source>
</evidence>
<evidence type="ECO:0000259" key="2">
    <source>
        <dbReference type="Pfam" id="PF03629"/>
    </source>
</evidence>
<keyword evidence="1" id="KW-0378">Hydrolase</keyword>
<evidence type="ECO:0000256" key="1">
    <source>
        <dbReference type="ARBA" id="ARBA00022801"/>
    </source>
</evidence>
<dbReference type="PANTHER" id="PTHR31988">
    <property type="entry name" value="ESTERASE, PUTATIVE (DUF303)-RELATED"/>
    <property type="match status" value="1"/>
</dbReference>
<dbReference type="AlphaFoldDB" id="A0AAE3SL65"/>
<feature type="domain" description="Sialate O-acetylesterase" evidence="2">
    <location>
        <begin position="50"/>
        <end position="275"/>
    </location>
</feature>
<dbReference type="InterPro" id="IPR005181">
    <property type="entry name" value="SASA"/>
</dbReference>
<proteinExistence type="predicted"/>